<dbReference type="Pfam" id="PF01073">
    <property type="entry name" value="3Beta_HSD"/>
    <property type="match status" value="1"/>
</dbReference>
<reference evidence="4 5" key="1">
    <citation type="submission" date="2019-02" db="EMBL/GenBank/DDBJ databases">
        <title>Deep-cultivation of Planctomycetes and their phenomic and genomic characterization uncovers novel biology.</title>
        <authorList>
            <person name="Wiegand S."/>
            <person name="Jogler M."/>
            <person name="Boedeker C."/>
            <person name="Pinto D."/>
            <person name="Vollmers J."/>
            <person name="Rivas-Marin E."/>
            <person name="Kohn T."/>
            <person name="Peeters S.H."/>
            <person name="Heuer A."/>
            <person name="Rast P."/>
            <person name="Oberbeckmann S."/>
            <person name="Bunk B."/>
            <person name="Jeske O."/>
            <person name="Meyerdierks A."/>
            <person name="Storesund J.E."/>
            <person name="Kallscheuer N."/>
            <person name="Luecker S."/>
            <person name="Lage O.M."/>
            <person name="Pohl T."/>
            <person name="Merkel B.J."/>
            <person name="Hornburger P."/>
            <person name="Mueller R.-W."/>
            <person name="Bruemmer F."/>
            <person name="Labrenz M."/>
            <person name="Spormann A.M."/>
            <person name="Op den Camp H."/>
            <person name="Overmann J."/>
            <person name="Amann R."/>
            <person name="Jetten M.S.M."/>
            <person name="Mascher T."/>
            <person name="Medema M.H."/>
            <person name="Devos D.P."/>
            <person name="Kaster A.-K."/>
            <person name="Ovreas L."/>
            <person name="Rohde M."/>
            <person name="Galperin M.Y."/>
            <person name="Jogler C."/>
        </authorList>
    </citation>
    <scope>NUCLEOTIDE SEQUENCE [LARGE SCALE GENOMIC DNA]</scope>
    <source>
        <strain evidence="4 5">V22</strain>
    </source>
</reference>
<dbReference type="InterPro" id="IPR036291">
    <property type="entry name" value="NAD(P)-bd_dom_sf"/>
</dbReference>
<organism evidence="4 5">
    <name type="scientific">Calycomorphotria hydatis</name>
    <dbReference type="NCBI Taxonomy" id="2528027"/>
    <lineage>
        <taxon>Bacteria</taxon>
        <taxon>Pseudomonadati</taxon>
        <taxon>Planctomycetota</taxon>
        <taxon>Planctomycetia</taxon>
        <taxon>Planctomycetales</taxon>
        <taxon>Planctomycetaceae</taxon>
        <taxon>Calycomorphotria</taxon>
    </lineage>
</organism>
<keyword evidence="2" id="KW-0560">Oxidoreductase</keyword>
<dbReference type="SUPFAM" id="SSF51735">
    <property type="entry name" value="NAD(P)-binding Rossmann-fold domains"/>
    <property type="match status" value="1"/>
</dbReference>
<keyword evidence="5" id="KW-1185">Reference proteome</keyword>
<dbReference type="PANTHER" id="PTHR43245">
    <property type="entry name" value="BIFUNCTIONAL POLYMYXIN RESISTANCE PROTEIN ARNA"/>
    <property type="match status" value="1"/>
</dbReference>
<dbReference type="Proteomes" id="UP000319976">
    <property type="component" value="Chromosome"/>
</dbReference>
<evidence type="ECO:0000259" key="3">
    <source>
        <dbReference type="Pfam" id="PF01073"/>
    </source>
</evidence>
<keyword evidence="4" id="KW-0413">Isomerase</keyword>
<gene>
    <name evidence="4" type="ORF">V22_21560</name>
</gene>
<proteinExistence type="inferred from homology"/>
<evidence type="ECO:0000256" key="2">
    <source>
        <dbReference type="ARBA" id="ARBA00023002"/>
    </source>
</evidence>
<dbReference type="Gene3D" id="3.40.50.720">
    <property type="entry name" value="NAD(P)-binding Rossmann-like Domain"/>
    <property type="match status" value="1"/>
</dbReference>
<dbReference type="EMBL" id="CP036316">
    <property type="protein sequence ID" value="QDT64911.1"/>
    <property type="molecule type" value="Genomic_DNA"/>
</dbReference>
<name>A0A517T953_9PLAN</name>
<protein>
    <submittedName>
        <fullName evidence="4">3 beta-hydroxysteroid dehydrogenase/Delta 5--&gt;4-isomerase</fullName>
    </submittedName>
</protein>
<dbReference type="PANTHER" id="PTHR43245:SF51">
    <property type="entry name" value="SHORT CHAIN DEHYDROGENASE_REDUCTASE FAMILY 42E, MEMBER 2"/>
    <property type="match status" value="1"/>
</dbReference>
<evidence type="ECO:0000313" key="4">
    <source>
        <dbReference type="EMBL" id="QDT64911.1"/>
    </source>
</evidence>
<sequence>MYLVTGGGGFLGQYIVEQLVARGDKVRVYCRGKYDFLEELGVETVHGDLLDAEKLESACKEVDTVIHTAARPGVWGSWKEYYEPNTLGTLNLIKACEQQSVKKLIYTSSPSVVFDGQDHQDANETLPYPAKYLCYYPETKALAEQAVLSANNREGLLTISLRPHLIWGPRDRHLLPRLISKAKSGRLKRVGSGKNLVSAAYVENAAAAHLQAADALHAESPAAGKVYFINDPEPLALWEWIDQLLERANLPPVKGRIPLSAAMAVGRVLETAWRVGNLIGEPPMTRFVALQLARDHTYSINAARKDFGYQPLMSHEEAMDRTAPSLLEWANEGN</sequence>
<dbReference type="GO" id="GO:0016616">
    <property type="term" value="F:oxidoreductase activity, acting on the CH-OH group of donors, NAD or NADP as acceptor"/>
    <property type="evidence" value="ECO:0007669"/>
    <property type="project" value="InterPro"/>
</dbReference>
<dbReference type="AlphaFoldDB" id="A0A517T953"/>
<accession>A0A517T953</accession>
<dbReference type="InterPro" id="IPR002225">
    <property type="entry name" value="3Beta_OHSteriod_DH/Estase"/>
</dbReference>
<comment type="similarity">
    <text evidence="1">Belongs to the 3-beta-HSD family.</text>
</comment>
<dbReference type="GO" id="GO:0016853">
    <property type="term" value="F:isomerase activity"/>
    <property type="evidence" value="ECO:0007669"/>
    <property type="project" value="UniProtKB-KW"/>
</dbReference>
<evidence type="ECO:0000256" key="1">
    <source>
        <dbReference type="ARBA" id="ARBA00009219"/>
    </source>
</evidence>
<dbReference type="OrthoDB" id="9811743at2"/>
<dbReference type="GO" id="GO:0006694">
    <property type="term" value="P:steroid biosynthetic process"/>
    <property type="evidence" value="ECO:0007669"/>
    <property type="project" value="InterPro"/>
</dbReference>
<feature type="domain" description="3-beta hydroxysteroid dehydrogenase/isomerase" evidence="3">
    <location>
        <begin position="3"/>
        <end position="250"/>
    </location>
</feature>
<dbReference type="RefSeq" id="WP_145262469.1">
    <property type="nucleotide sequence ID" value="NZ_CP036316.1"/>
</dbReference>
<evidence type="ECO:0000313" key="5">
    <source>
        <dbReference type="Proteomes" id="UP000319976"/>
    </source>
</evidence>
<dbReference type="InterPro" id="IPR050177">
    <property type="entry name" value="Lipid_A_modif_metabolic_enz"/>
</dbReference>
<dbReference type="KEGG" id="chya:V22_21560"/>